<dbReference type="KEGG" id="bfc:BacF7301_13580"/>
<dbReference type="PROSITE" id="PS51257">
    <property type="entry name" value="PROKAR_LIPOPROTEIN"/>
    <property type="match status" value="1"/>
</dbReference>
<feature type="chain" id="PRO_5026089343" evidence="6">
    <location>
        <begin position="20"/>
        <end position="560"/>
    </location>
</feature>
<dbReference type="Gene3D" id="1.25.40.390">
    <property type="match status" value="1"/>
</dbReference>
<feature type="signal peptide" evidence="6">
    <location>
        <begin position="1"/>
        <end position="19"/>
    </location>
</feature>
<dbReference type="Pfam" id="PF14322">
    <property type="entry name" value="SusD-like_3"/>
    <property type="match status" value="1"/>
</dbReference>
<sequence length="560" mass="63568">MKKLIYYMLFLSCVFSSCSLDEQTYTEVNKETYMKNAAEAQNVLLGVYRDMIQGGIYGYQLSLLFTIPTDLAKCEGNSTNGIRLVPANAYTATQSEVQSTWSALYNSIYDANDFMETLQSNVNQFTDEDKQKALVYMAEARALRALYYFELVRWYGNIALITNTAQSYQHPSTFVQAAPEDVYAFIEDDLQFAINNLPYAQDDKIRSNNSFRFSKGGALGLLTKVYATWAGNPINNKEKWEDAAKMAKVLVESGKHQLLSDYEQLWRNTCNGIWNSDESLIEASFYAPTVTGTSSQDPCGRIGKWNGVSASGIRGVRNAGNWRVVSTFLRDWKDRQSDKRWAISFSDYKYGKNEATGENGVKIPINAESFETAISDAGTAKAKKAYDNGCCPAKWDTEKYVNASNYLVNADFSNINWYVLRYADVLLLYAEALNEWKGSPTTEAYEAINMVRRRGFGLPVNTANSSSDLAAGMDHDTFQQAIRDERAYELAYEGHRRQDLIRWGIYYESIRKTAQDLVDWCSDPNYICVDFTKKGKHELLPIPQRDMKLMTSFEQNPGWK</sequence>
<feature type="domain" description="RagB/SusD" evidence="7">
    <location>
        <begin position="334"/>
        <end position="559"/>
    </location>
</feature>
<evidence type="ECO:0000256" key="4">
    <source>
        <dbReference type="ARBA" id="ARBA00023136"/>
    </source>
</evidence>
<evidence type="ECO:0000256" key="3">
    <source>
        <dbReference type="ARBA" id="ARBA00022729"/>
    </source>
</evidence>
<keyword evidence="5" id="KW-0998">Cell outer membrane</keyword>
<evidence type="ECO:0000259" key="7">
    <source>
        <dbReference type="Pfam" id="PF07980"/>
    </source>
</evidence>
<evidence type="ECO:0000256" key="5">
    <source>
        <dbReference type="ARBA" id="ARBA00023237"/>
    </source>
</evidence>
<evidence type="ECO:0000256" key="2">
    <source>
        <dbReference type="ARBA" id="ARBA00006275"/>
    </source>
</evidence>
<dbReference type="Pfam" id="PF07980">
    <property type="entry name" value="SusD_RagB"/>
    <property type="match status" value="1"/>
</dbReference>
<proteinExistence type="inferred from homology"/>
<protein>
    <submittedName>
        <fullName evidence="9">RagB/SusD family nutrient uptake outer membrane protein</fullName>
    </submittedName>
</protein>
<dbReference type="InterPro" id="IPR012944">
    <property type="entry name" value="SusD_RagB_dom"/>
</dbReference>
<evidence type="ECO:0000259" key="8">
    <source>
        <dbReference type="Pfam" id="PF14322"/>
    </source>
</evidence>
<organism evidence="9 10">
    <name type="scientific">Bacteroides faecium</name>
    <dbReference type="NCBI Taxonomy" id="2715212"/>
    <lineage>
        <taxon>Bacteria</taxon>
        <taxon>Pseudomonadati</taxon>
        <taxon>Bacteroidota</taxon>
        <taxon>Bacteroidia</taxon>
        <taxon>Bacteroidales</taxon>
        <taxon>Bacteroidaceae</taxon>
        <taxon>Bacteroides</taxon>
    </lineage>
</organism>
<comment type="subcellular location">
    <subcellularLocation>
        <location evidence="1">Cell outer membrane</location>
    </subcellularLocation>
</comment>
<keyword evidence="10" id="KW-1185">Reference proteome</keyword>
<dbReference type="InterPro" id="IPR033985">
    <property type="entry name" value="SusD-like_N"/>
</dbReference>
<reference evidence="9 10" key="1">
    <citation type="submission" date="2020-03" db="EMBL/GenBank/DDBJ databases">
        <title>Genomic analysis of Bacteroides faecium CBA7301.</title>
        <authorList>
            <person name="Kim J."/>
            <person name="Roh S.W."/>
        </authorList>
    </citation>
    <scope>NUCLEOTIDE SEQUENCE [LARGE SCALE GENOMIC DNA]</scope>
    <source>
        <strain evidence="9 10">CBA7301</strain>
    </source>
</reference>
<keyword evidence="3 6" id="KW-0732">Signal</keyword>
<evidence type="ECO:0000313" key="10">
    <source>
        <dbReference type="Proteomes" id="UP000501780"/>
    </source>
</evidence>
<evidence type="ECO:0000256" key="1">
    <source>
        <dbReference type="ARBA" id="ARBA00004442"/>
    </source>
</evidence>
<feature type="domain" description="SusD-like N-terminal" evidence="8">
    <location>
        <begin position="38"/>
        <end position="226"/>
    </location>
</feature>
<comment type="similarity">
    <text evidence="2">Belongs to the SusD family.</text>
</comment>
<dbReference type="CDD" id="cd08977">
    <property type="entry name" value="SusD"/>
    <property type="match status" value="1"/>
</dbReference>
<dbReference type="AlphaFoldDB" id="A0A6H0KRH5"/>
<dbReference type="GO" id="GO:0009279">
    <property type="term" value="C:cell outer membrane"/>
    <property type="evidence" value="ECO:0007669"/>
    <property type="project" value="UniProtKB-SubCell"/>
</dbReference>
<evidence type="ECO:0000256" key="6">
    <source>
        <dbReference type="SAM" id="SignalP"/>
    </source>
</evidence>
<accession>A0A6H0KRH5</accession>
<gene>
    <name evidence="9" type="ORF">BacF7301_13580</name>
</gene>
<name>A0A6H0KRH5_9BACE</name>
<dbReference type="RefSeq" id="WP_167963596.1">
    <property type="nucleotide sequence ID" value="NZ_CP050831.1"/>
</dbReference>
<dbReference type="InterPro" id="IPR011990">
    <property type="entry name" value="TPR-like_helical_dom_sf"/>
</dbReference>
<dbReference type="EMBL" id="CP050831">
    <property type="protein sequence ID" value="QIU95108.1"/>
    <property type="molecule type" value="Genomic_DNA"/>
</dbReference>
<keyword evidence="4" id="KW-0472">Membrane</keyword>
<dbReference type="SUPFAM" id="SSF48452">
    <property type="entry name" value="TPR-like"/>
    <property type="match status" value="1"/>
</dbReference>
<dbReference type="Proteomes" id="UP000501780">
    <property type="component" value="Chromosome"/>
</dbReference>
<evidence type="ECO:0000313" key="9">
    <source>
        <dbReference type="EMBL" id="QIU95108.1"/>
    </source>
</evidence>